<proteinExistence type="predicted"/>
<accession>A0AAJ4XCG1</accession>
<dbReference type="KEGG" id="smiz:4412673_02390"/>
<protein>
    <submittedName>
        <fullName evidence="2">Antibiotic biosynthesis monooxygenase</fullName>
    </submittedName>
</protein>
<dbReference type="EMBL" id="LT906468">
    <property type="protein sequence ID" value="SNV51436.1"/>
    <property type="molecule type" value="Genomic_DNA"/>
</dbReference>
<reference evidence="2 3" key="1">
    <citation type="submission" date="2017-06" db="EMBL/GenBank/DDBJ databases">
        <authorList>
            <consortium name="Pathogen Informatics"/>
        </authorList>
    </citation>
    <scope>NUCLEOTIDE SEQUENCE [LARGE SCALE GENOMIC DNA]</scope>
    <source>
        <strain evidence="2 3">NCTC12149</strain>
    </source>
</reference>
<dbReference type="RefSeq" id="WP_093097137.1">
    <property type="nucleotide sequence ID" value="NZ_FNGK01000001.1"/>
</dbReference>
<name>A0AAJ4XCG1_9SPHI</name>
<organism evidence="2 3">
    <name type="scientific">Sphingobacterium mizutaii</name>
    <dbReference type="NCBI Taxonomy" id="1010"/>
    <lineage>
        <taxon>Bacteria</taxon>
        <taxon>Pseudomonadati</taxon>
        <taxon>Bacteroidota</taxon>
        <taxon>Sphingobacteriia</taxon>
        <taxon>Sphingobacteriales</taxon>
        <taxon>Sphingobacteriaceae</taxon>
        <taxon>Sphingobacterium</taxon>
    </lineage>
</organism>
<feature type="domain" description="ABM" evidence="1">
    <location>
        <begin position="39"/>
        <end position="133"/>
    </location>
</feature>
<dbReference type="PROSITE" id="PS51725">
    <property type="entry name" value="ABM"/>
    <property type="match status" value="1"/>
</dbReference>
<gene>
    <name evidence="2" type="ORF">SAMEA4412673_02390</name>
</gene>
<dbReference type="InterPro" id="IPR011008">
    <property type="entry name" value="Dimeric_a/b-barrel"/>
</dbReference>
<keyword evidence="2" id="KW-0560">Oxidoreductase</keyword>
<evidence type="ECO:0000313" key="2">
    <source>
        <dbReference type="EMBL" id="SNV51436.1"/>
    </source>
</evidence>
<dbReference type="Proteomes" id="UP000215355">
    <property type="component" value="Chromosome 1"/>
</dbReference>
<dbReference type="GO" id="GO:0004497">
    <property type="term" value="F:monooxygenase activity"/>
    <property type="evidence" value="ECO:0007669"/>
    <property type="project" value="UniProtKB-KW"/>
</dbReference>
<sequence length="150" mass="17731">MEIKLNLRYLLGFILVFSFGNLFSQEKAVDLGGNKQIHLVRMAEIEVIPEYWEEYKEILLYGARESVEKEEGVISIFPMEIQAEKYKIRILEIHRDQKAYEDHIKSKHFQHYKTTTLKMIKDLKLVDMNALDVGLIKKIFIKEGIAEEKR</sequence>
<evidence type="ECO:0000259" key="1">
    <source>
        <dbReference type="PROSITE" id="PS51725"/>
    </source>
</evidence>
<evidence type="ECO:0000313" key="3">
    <source>
        <dbReference type="Proteomes" id="UP000215355"/>
    </source>
</evidence>
<dbReference type="AlphaFoldDB" id="A0AAJ4XCG1"/>
<keyword evidence="2" id="KW-0503">Monooxygenase</keyword>
<dbReference type="SUPFAM" id="SSF54909">
    <property type="entry name" value="Dimeric alpha+beta barrel"/>
    <property type="match status" value="1"/>
</dbReference>
<dbReference type="Gene3D" id="3.30.70.100">
    <property type="match status" value="1"/>
</dbReference>
<dbReference type="Pfam" id="PF03992">
    <property type="entry name" value="ABM"/>
    <property type="match status" value="1"/>
</dbReference>
<dbReference type="InterPro" id="IPR007138">
    <property type="entry name" value="ABM_dom"/>
</dbReference>